<evidence type="ECO:0000313" key="1">
    <source>
        <dbReference type="EMBL" id="QRE00375.1"/>
    </source>
</evidence>
<name>A0A889IQ97_9CAUD</name>
<dbReference type="EMBL" id="MW460246">
    <property type="protein sequence ID" value="QRE00375.1"/>
    <property type="molecule type" value="Genomic_DNA"/>
</dbReference>
<dbReference type="Proteomes" id="UP000622430">
    <property type="component" value="Segment"/>
</dbReference>
<keyword evidence="2" id="KW-1185">Reference proteome</keyword>
<reference evidence="1" key="1">
    <citation type="submission" date="2021-01" db="EMBL/GenBank/DDBJ databases">
        <authorList>
            <person name="Rakov C."/>
            <person name="Alkalay-Oren S."/>
            <person name="Coppenhagen-Glazer S."/>
            <person name="Hazan R."/>
        </authorList>
    </citation>
    <scope>NUCLEOTIDE SEQUENCE</scope>
</reference>
<accession>A0A889IQ97</accession>
<organism evidence="1 2">
    <name type="scientific">Burkholderia phage BCSR52</name>
    <dbReference type="NCBI Taxonomy" id="2805748"/>
    <lineage>
        <taxon>Viruses</taxon>
        <taxon>Duplodnaviria</taxon>
        <taxon>Heunggongvirae</taxon>
        <taxon>Uroviricota</taxon>
        <taxon>Caudoviricetes</taxon>
        <taxon>Lindbergviridae</taxon>
        <taxon>Irusalimvirus</taxon>
        <taxon>Irusalimvirus BCSR52</taxon>
    </lineage>
</organism>
<evidence type="ECO:0000313" key="2">
    <source>
        <dbReference type="Proteomes" id="UP000622430"/>
    </source>
</evidence>
<dbReference type="Pfam" id="PF22758">
    <property type="entry name" value="Phage_cement"/>
    <property type="match status" value="1"/>
</dbReference>
<dbReference type="InterPro" id="IPR054438">
    <property type="entry name" value="Struct_cement_gp24/gp6"/>
</dbReference>
<sequence length="207" mass="21433">MFQQKVNRSYTSGFAGEISRDGPLRGKVARIVSETIGTDPAKSTNRVSRVFGYTGEQGLQGQTLSARVPEVVVGGASFFGVLFHPKHSVLNGTVSGGPLAASYDLPKGYEAEFADMAFLHAEIFNETAAAKDVNYGDTLAYVSTATTAAQNPLALPLGAIVSVPAGAQVPDGFSVLPNSKVINPIKGLAASAAGAVISTVTEIQMTN</sequence>
<proteinExistence type="predicted"/>
<protein>
    <submittedName>
        <fullName evidence="1">Uncharacterized protein</fullName>
    </submittedName>
</protein>